<proteinExistence type="predicted"/>
<organism evidence="1 2">
    <name type="scientific">Larinioides sclopetarius</name>
    <dbReference type="NCBI Taxonomy" id="280406"/>
    <lineage>
        <taxon>Eukaryota</taxon>
        <taxon>Metazoa</taxon>
        <taxon>Ecdysozoa</taxon>
        <taxon>Arthropoda</taxon>
        <taxon>Chelicerata</taxon>
        <taxon>Arachnida</taxon>
        <taxon>Araneae</taxon>
        <taxon>Araneomorphae</taxon>
        <taxon>Entelegynae</taxon>
        <taxon>Araneoidea</taxon>
        <taxon>Araneidae</taxon>
        <taxon>Larinioides</taxon>
    </lineage>
</organism>
<evidence type="ECO:0000313" key="2">
    <source>
        <dbReference type="Proteomes" id="UP001497382"/>
    </source>
</evidence>
<name>A0AAV1ZLS7_9ARAC</name>
<dbReference type="Proteomes" id="UP001497382">
    <property type="component" value="Unassembled WGS sequence"/>
</dbReference>
<keyword evidence="2" id="KW-1185">Reference proteome</keyword>
<dbReference type="EMBL" id="CAXIEN010000060">
    <property type="protein sequence ID" value="CAL1272341.1"/>
    <property type="molecule type" value="Genomic_DNA"/>
</dbReference>
<reference evidence="1 2" key="1">
    <citation type="submission" date="2024-04" db="EMBL/GenBank/DDBJ databases">
        <authorList>
            <person name="Rising A."/>
            <person name="Reimegard J."/>
            <person name="Sonavane S."/>
            <person name="Akerstrom W."/>
            <person name="Nylinder S."/>
            <person name="Hedman E."/>
            <person name="Kallberg Y."/>
        </authorList>
    </citation>
    <scope>NUCLEOTIDE SEQUENCE [LARGE SCALE GENOMIC DNA]</scope>
</reference>
<dbReference type="AlphaFoldDB" id="A0AAV1ZLS7"/>
<sequence>MMVDGLLIVLGRRSSTEYGDLIEGRQTSAMYQDILRQHMIPFHTSWEEIIEYFNMTMCVCLDTYLTLDKRLAFSTKCSSTTLAGPELGPESDGERLDHFIPPNISKWLSTRNWHRYLLFRKISKTGRPDHDASKFTIPFPVYILPETVLVVFYSTFAVTKSKELQLWKRMSADTTPGL</sequence>
<evidence type="ECO:0000313" key="1">
    <source>
        <dbReference type="EMBL" id="CAL1272341.1"/>
    </source>
</evidence>
<protein>
    <submittedName>
        <fullName evidence="1">Uncharacterized protein</fullName>
    </submittedName>
</protein>
<accession>A0AAV1ZLS7</accession>
<comment type="caution">
    <text evidence="1">The sequence shown here is derived from an EMBL/GenBank/DDBJ whole genome shotgun (WGS) entry which is preliminary data.</text>
</comment>
<gene>
    <name evidence="1" type="ORF">LARSCL_LOCUS6323</name>
</gene>